<reference evidence="8" key="1">
    <citation type="submission" date="2013-07" db="EMBL/GenBank/DDBJ databases">
        <title>Midgut Transcriptome Profiling of Anoplphora glabripennis, a Lignocellulose Degrading, Wood-Boring Cerambycid.</title>
        <authorList>
            <person name="Scully E.D."/>
            <person name="Hoover K."/>
            <person name="Carlson J.E."/>
            <person name="Tien M."/>
            <person name="Geib S.M."/>
        </authorList>
    </citation>
    <scope>NUCLEOTIDE SEQUENCE</scope>
</reference>
<name>V5G0G9_ANOGL</name>
<evidence type="ECO:0000313" key="8">
    <source>
        <dbReference type="EMBL" id="JAB63465.1"/>
    </source>
</evidence>
<dbReference type="EMBL" id="GALX01005001">
    <property type="protein sequence ID" value="JAB63465.1"/>
    <property type="molecule type" value="Transcribed_RNA"/>
</dbReference>
<dbReference type="PANTHER" id="PTHR24028:SF328">
    <property type="entry name" value="CADHERIN-3"/>
    <property type="match status" value="1"/>
</dbReference>
<protein>
    <submittedName>
        <fullName evidence="8">Protocadherin Fat 2</fullName>
    </submittedName>
</protein>
<keyword evidence="2" id="KW-0812">Transmembrane</keyword>
<dbReference type="GO" id="GO:0005886">
    <property type="term" value="C:plasma membrane"/>
    <property type="evidence" value="ECO:0007669"/>
    <property type="project" value="TreeGrafter"/>
</dbReference>
<evidence type="ECO:0000256" key="2">
    <source>
        <dbReference type="ARBA" id="ARBA00022692"/>
    </source>
</evidence>
<feature type="domain" description="Cadherin" evidence="7">
    <location>
        <begin position="139"/>
        <end position="249"/>
    </location>
</feature>
<dbReference type="InterPro" id="IPR002126">
    <property type="entry name" value="Cadherin-like_dom"/>
</dbReference>
<evidence type="ECO:0000256" key="1">
    <source>
        <dbReference type="ARBA" id="ARBA00004167"/>
    </source>
</evidence>
<dbReference type="AlphaFoldDB" id="V5G0G9"/>
<evidence type="ECO:0000259" key="7">
    <source>
        <dbReference type="PROSITE" id="PS50268"/>
    </source>
</evidence>
<gene>
    <name evidence="8" type="primary">FAT2</name>
</gene>
<evidence type="ECO:0000256" key="5">
    <source>
        <dbReference type="PROSITE-ProRule" id="PRU00043"/>
    </source>
</evidence>
<dbReference type="Gene3D" id="2.60.40.60">
    <property type="entry name" value="Cadherins"/>
    <property type="match status" value="1"/>
</dbReference>
<dbReference type="GO" id="GO:0007156">
    <property type="term" value="P:homophilic cell adhesion via plasma membrane adhesion molecules"/>
    <property type="evidence" value="ECO:0007669"/>
    <property type="project" value="InterPro"/>
</dbReference>
<evidence type="ECO:0000256" key="3">
    <source>
        <dbReference type="ARBA" id="ARBA00022989"/>
    </source>
</evidence>
<feature type="chain" id="PRO_5004733525" evidence="6">
    <location>
        <begin position="22"/>
        <end position="314"/>
    </location>
</feature>
<dbReference type="GO" id="GO:0005509">
    <property type="term" value="F:calcium ion binding"/>
    <property type="evidence" value="ECO:0007669"/>
    <property type="project" value="UniProtKB-UniRule"/>
</dbReference>
<dbReference type="InterPro" id="IPR015919">
    <property type="entry name" value="Cadherin-like_sf"/>
</dbReference>
<dbReference type="PROSITE" id="PS50268">
    <property type="entry name" value="CADHERIN_2"/>
    <property type="match status" value="1"/>
</dbReference>
<dbReference type="CDD" id="cd11304">
    <property type="entry name" value="Cadherin_repeat"/>
    <property type="match status" value="1"/>
</dbReference>
<sequence length="314" mass="34269">MKALLLLFCYLLFISNSPVLGQSGCTIEGISSSFLILSVSDTQINTNLLTGKYENENLVLGTCTSDNSYGLSYFSVTANGTHFLIDSTEEFGDFDKNTDKTTSSIIIVNLECPLSCTRDSTQTIQFQVRDTNNHEPEFSKSSYELKVPSPIMPMTDITVYGDSIVATDIDFSNQDVTFTIEPDDFSITTQSTSTSKNYTAVFSTRNVIQLTDTQEYTITATDSGAPALSASVKLTISVDESLSLDSPSFEQPFYSFNYSVTNEIPSLTANDGSITLVTIKPDSVSTPTLTGILQSTRDTLKQSSMPLREPLALQ</sequence>
<organism evidence="8">
    <name type="scientific">Anoplophora glabripennis</name>
    <name type="common">Asian longhorn beetle</name>
    <name type="synonym">Anoplophora nobilis</name>
    <dbReference type="NCBI Taxonomy" id="217634"/>
    <lineage>
        <taxon>Eukaryota</taxon>
        <taxon>Metazoa</taxon>
        <taxon>Ecdysozoa</taxon>
        <taxon>Arthropoda</taxon>
        <taxon>Hexapoda</taxon>
        <taxon>Insecta</taxon>
        <taxon>Pterygota</taxon>
        <taxon>Neoptera</taxon>
        <taxon>Endopterygota</taxon>
        <taxon>Coleoptera</taxon>
        <taxon>Polyphaga</taxon>
        <taxon>Cucujiformia</taxon>
        <taxon>Chrysomeloidea</taxon>
        <taxon>Cerambycidae</taxon>
        <taxon>Lamiinae</taxon>
        <taxon>Lamiini</taxon>
        <taxon>Anoplophora</taxon>
    </lineage>
</organism>
<dbReference type="InterPro" id="IPR050174">
    <property type="entry name" value="Protocadherin/Cadherin-CA"/>
</dbReference>
<comment type="subcellular location">
    <subcellularLocation>
        <location evidence="1">Membrane</location>
        <topology evidence="1">Single-pass membrane protein</topology>
    </subcellularLocation>
</comment>
<keyword evidence="3" id="KW-1133">Transmembrane helix</keyword>
<feature type="signal peptide" evidence="6">
    <location>
        <begin position="1"/>
        <end position="21"/>
    </location>
</feature>
<proteinExistence type="predicted"/>
<dbReference type="PANTHER" id="PTHR24028">
    <property type="entry name" value="CADHERIN-87A"/>
    <property type="match status" value="1"/>
</dbReference>
<keyword evidence="6" id="KW-0732">Signal</keyword>
<keyword evidence="3" id="KW-0472">Membrane</keyword>
<keyword evidence="5" id="KW-0106">Calcium</keyword>
<evidence type="ECO:0000256" key="6">
    <source>
        <dbReference type="SAM" id="SignalP"/>
    </source>
</evidence>
<keyword evidence="4" id="KW-0325">Glycoprotein</keyword>
<accession>V5G0G9</accession>
<evidence type="ECO:0000256" key="4">
    <source>
        <dbReference type="ARBA" id="ARBA00023180"/>
    </source>
</evidence>
<dbReference type="SUPFAM" id="SSF49313">
    <property type="entry name" value="Cadherin-like"/>
    <property type="match status" value="1"/>
</dbReference>